<organism evidence="3 4">
    <name type="scientific">Trichomonas vaginalis (strain ATCC PRA-98 / G3)</name>
    <dbReference type="NCBI Taxonomy" id="412133"/>
    <lineage>
        <taxon>Eukaryota</taxon>
        <taxon>Metamonada</taxon>
        <taxon>Parabasalia</taxon>
        <taxon>Trichomonadida</taxon>
        <taxon>Trichomonadidae</taxon>
        <taxon>Trichomonas</taxon>
    </lineage>
</organism>
<proteinExistence type="predicted"/>
<name>A2FLR2_TRIV3</name>
<dbReference type="Proteomes" id="UP000001542">
    <property type="component" value="Unassembled WGS sequence"/>
</dbReference>
<reference evidence="3" key="2">
    <citation type="journal article" date="2007" name="Science">
        <title>Draft genome sequence of the sexually transmitted pathogen Trichomonas vaginalis.</title>
        <authorList>
            <person name="Carlton J.M."/>
            <person name="Hirt R.P."/>
            <person name="Silva J.C."/>
            <person name="Delcher A.L."/>
            <person name="Schatz M."/>
            <person name="Zhao Q."/>
            <person name="Wortman J.R."/>
            <person name="Bidwell S.L."/>
            <person name="Alsmark U.C.M."/>
            <person name="Besteiro S."/>
            <person name="Sicheritz-Ponten T."/>
            <person name="Noel C.J."/>
            <person name="Dacks J.B."/>
            <person name="Foster P.G."/>
            <person name="Simillion C."/>
            <person name="Van de Peer Y."/>
            <person name="Miranda-Saavedra D."/>
            <person name="Barton G.J."/>
            <person name="Westrop G.D."/>
            <person name="Mueller S."/>
            <person name="Dessi D."/>
            <person name="Fiori P.L."/>
            <person name="Ren Q."/>
            <person name="Paulsen I."/>
            <person name="Zhang H."/>
            <person name="Bastida-Corcuera F.D."/>
            <person name="Simoes-Barbosa A."/>
            <person name="Brown M.T."/>
            <person name="Hayes R.D."/>
            <person name="Mukherjee M."/>
            <person name="Okumura C.Y."/>
            <person name="Schneider R."/>
            <person name="Smith A.J."/>
            <person name="Vanacova S."/>
            <person name="Villalvazo M."/>
            <person name="Haas B.J."/>
            <person name="Pertea M."/>
            <person name="Feldblyum T.V."/>
            <person name="Utterback T.R."/>
            <person name="Shu C.L."/>
            <person name="Osoegawa K."/>
            <person name="de Jong P.J."/>
            <person name="Hrdy I."/>
            <person name="Horvathova L."/>
            <person name="Zubacova Z."/>
            <person name="Dolezal P."/>
            <person name="Malik S.B."/>
            <person name="Logsdon J.M. Jr."/>
            <person name="Henze K."/>
            <person name="Gupta A."/>
            <person name="Wang C.C."/>
            <person name="Dunne R.L."/>
            <person name="Upcroft J.A."/>
            <person name="Upcroft P."/>
            <person name="White O."/>
            <person name="Salzberg S.L."/>
            <person name="Tang P."/>
            <person name="Chiu C.-H."/>
            <person name="Lee Y.-S."/>
            <person name="Embley T.M."/>
            <person name="Coombs G.H."/>
            <person name="Mottram J.C."/>
            <person name="Tachezy J."/>
            <person name="Fraser-Liggett C.M."/>
            <person name="Johnson P.J."/>
        </authorList>
    </citation>
    <scope>NUCLEOTIDE SEQUENCE [LARGE SCALE GENOMIC DNA]</scope>
    <source>
        <strain evidence="3">G3</strain>
    </source>
</reference>
<dbReference type="KEGG" id="tva:4751882"/>
<accession>A2FLR2</accession>
<feature type="coiled-coil region" evidence="1">
    <location>
        <begin position="52"/>
        <end position="89"/>
    </location>
</feature>
<dbReference type="VEuPathDB" id="TrichDB:TVAGG3_0515360"/>
<dbReference type="SMR" id="A2FLR2"/>
<gene>
    <name evidence="3" type="ORF">TVAG_105730</name>
</gene>
<evidence type="ECO:0000256" key="1">
    <source>
        <dbReference type="SAM" id="Coils"/>
    </source>
</evidence>
<evidence type="ECO:0000313" key="4">
    <source>
        <dbReference type="Proteomes" id="UP000001542"/>
    </source>
</evidence>
<feature type="compositionally biased region" description="Basic residues" evidence="2">
    <location>
        <begin position="23"/>
        <end position="32"/>
    </location>
</feature>
<dbReference type="RefSeq" id="XP_001307084.1">
    <property type="nucleotide sequence ID" value="XM_001307083.1"/>
</dbReference>
<reference evidence="3" key="1">
    <citation type="submission" date="2006-10" db="EMBL/GenBank/DDBJ databases">
        <authorList>
            <person name="Amadeo P."/>
            <person name="Zhao Q."/>
            <person name="Wortman J."/>
            <person name="Fraser-Liggett C."/>
            <person name="Carlton J."/>
        </authorList>
    </citation>
    <scope>NUCLEOTIDE SEQUENCE</scope>
    <source>
        <strain evidence="3">G3</strain>
    </source>
</reference>
<sequence>MRRSRFALSSQSSVTRAAPQNSPKKKASPKKLPKPEPIEKSDITSPIPTPVLERSINTQEESFQNIEEEEEELNEYEEELDDLAGLTRRELLELYRTKYNNYLNNIDKVSEIIESKLSAV</sequence>
<evidence type="ECO:0000313" key="3">
    <source>
        <dbReference type="EMBL" id="EAX94154.1"/>
    </source>
</evidence>
<protein>
    <submittedName>
        <fullName evidence="3">Uncharacterized protein</fullName>
    </submittedName>
</protein>
<feature type="compositionally biased region" description="Basic and acidic residues" evidence="2">
    <location>
        <begin position="33"/>
        <end position="42"/>
    </location>
</feature>
<dbReference type="VEuPathDB" id="TrichDB:TVAG_105730"/>
<keyword evidence="4" id="KW-1185">Reference proteome</keyword>
<feature type="region of interest" description="Disordered" evidence="2">
    <location>
        <begin position="1"/>
        <end position="52"/>
    </location>
</feature>
<evidence type="ECO:0000256" key="2">
    <source>
        <dbReference type="SAM" id="MobiDB-lite"/>
    </source>
</evidence>
<keyword evidence="1" id="KW-0175">Coiled coil</keyword>
<dbReference type="InParanoid" id="A2FLR2"/>
<dbReference type="AlphaFoldDB" id="A2FLR2"/>
<dbReference type="EMBL" id="DS113873">
    <property type="protein sequence ID" value="EAX94154.1"/>
    <property type="molecule type" value="Genomic_DNA"/>
</dbReference>